<evidence type="ECO:0000256" key="1">
    <source>
        <dbReference type="SAM" id="Phobius"/>
    </source>
</evidence>
<comment type="caution">
    <text evidence="2">The sequence shown here is derived from an EMBL/GenBank/DDBJ whole genome shotgun (WGS) entry which is preliminary data.</text>
</comment>
<keyword evidence="1" id="KW-0472">Membrane</keyword>
<evidence type="ECO:0000313" key="2">
    <source>
        <dbReference type="EMBL" id="PRZ43536.1"/>
    </source>
</evidence>
<name>A0A2T1A4K7_9ACTN</name>
<keyword evidence="1" id="KW-1133">Transmembrane helix</keyword>
<dbReference type="Proteomes" id="UP000237752">
    <property type="component" value="Unassembled WGS sequence"/>
</dbReference>
<dbReference type="EMBL" id="PVUE01000002">
    <property type="protein sequence ID" value="PRZ43536.1"/>
    <property type="molecule type" value="Genomic_DNA"/>
</dbReference>
<dbReference type="AlphaFoldDB" id="A0A2T1A4K7"/>
<reference evidence="2 3" key="1">
    <citation type="submission" date="2018-03" db="EMBL/GenBank/DDBJ databases">
        <title>Genomic Encyclopedia of Archaeal and Bacterial Type Strains, Phase II (KMG-II): from individual species to whole genera.</title>
        <authorList>
            <person name="Goeker M."/>
        </authorList>
    </citation>
    <scope>NUCLEOTIDE SEQUENCE [LARGE SCALE GENOMIC DNA]</scope>
    <source>
        <strain evidence="2 3">DSM 100065</strain>
    </source>
</reference>
<keyword evidence="1" id="KW-0812">Transmembrane</keyword>
<accession>A0A2T1A4K7</accession>
<keyword evidence="3" id="KW-1185">Reference proteome</keyword>
<organism evidence="2 3">
    <name type="scientific">Antricoccus suffuscus</name>
    <dbReference type="NCBI Taxonomy" id="1629062"/>
    <lineage>
        <taxon>Bacteria</taxon>
        <taxon>Bacillati</taxon>
        <taxon>Actinomycetota</taxon>
        <taxon>Actinomycetes</taxon>
        <taxon>Geodermatophilales</taxon>
        <taxon>Antricoccaceae</taxon>
        <taxon>Antricoccus</taxon>
    </lineage>
</organism>
<feature type="transmembrane region" description="Helical" evidence="1">
    <location>
        <begin position="21"/>
        <end position="38"/>
    </location>
</feature>
<proteinExistence type="predicted"/>
<protein>
    <submittedName>
        <fullName evidence="2">Uncharacterized protein</fullName>
    </submittedName>
</protein>
<sequence length="39" mass="4352">MDDHFRQRLRHPWSAAARLRLVAGILAGVLTGGFAAWAY</sequence>
<evidence type="ECO:0000313" key="3">
    <source>
        <dbReference type="Proteomes" id="UP000237752"/>
    </source>
</evidence>
<gene>
    <name evidence="2" type="ORF">CLV47_102224</name>
</gene>